<dbReference type="InterPro" id="IPR006181">
    <property type="entry name" value="D-amino_acid_oxidase_CS"/>
</dbReference>
<protein>
    <recommendedName>
        <fullName evidence="7">FAD dependent oxidoreductase domain-containing protein</fullName>
    </recommendedName>
</protein>
<comment type="cofactor">
    <cofactor evidence="1">
        <name>FAD</name>
        <dbReference type="ChEBI" id="CHEBI:57692"/>
    </cofactor>
</comment>
<evidence type="ECO:0000256" key="4">
    <source>
        <dbReference type="ARBA" id="ARBA00022827"/>
    </source>
</evidence>
<evidence type="ECO:0000256" key="1">
    <source>
        <dbReference type="ARBA" id="ARBA00001974"/>
    </source>
</evidence>
<dbReference type="PANTHER" id="PTHR11530">
    <property type="entry name" value="D-AMINO ACID OXIDASE"/>
    <property type="match status" value="1"/>
</dbReference>
<dbReference type="GO" id="GO:0003884">
    <property type="term" value="F:D-amino-acid oxidase activity"/>
    <property type="evidence" value="ECO:0007669"/>
    <property type="project" value="InterPro"/>
</dbReference>
<dbReference type="Gene3D" id="3.40.50.720">
    <property type="entry name" value="NAD(P)-binding Rossmann-like Domain"/>
    <property type="match status" value="2"/>
</dbReference>
<dbReference type="PROSITE" id="PS00677">
    <property type="entry name" value="DAO"/>
    <property type="match status" value="1"/>
</dbReference>
<evidence type="ECO:0000256" key="3">
    <source>
        <dbReference type="ARBA" id="ARBA00022630"/>
    </source>
</evidence>
<keyword evidence="4" id="KW-0274">FAD</keyword>
<evidence type="ECO:0000313" key="8">
    <source>
        <dbReference type="EMBL" id="KHJ90316.1"/>
    </source>
</evidence>
<comment type="similarity">
    <text evidence="2">Belongs to the DAMOX/DASOX family.</text>
</comment>
<dbReference type="PANTHER" id="PTHR11530:SF6">
    <property type="entry name" value="D-ASPARTATE OXIDASE 3"/>
    <property type="match status" value="1"/>
</dbReference>
<evidence type="ECO:0000256" key="2">
    <source>
        <dbReference type="ARBA" id="ARBA00006730"/>
    </source>
</evidence>
<accession>A0A0B1T2D4</accession>
<dbReference type="Proteomes" id="UP000053660">
    <property type="component" value="Unassembled WGS sequence"/>
</dbReference>
<dbReference type="Gene3D" id="3.30.9.10">
    <property type="entry name" value="D-Amino Acid Oxidase, subunit A, domain 2"/>
    <property type="match status" value="1"/>
</dbReference>
<gene>
    <name evidence="8" type="ORF">OESDEN_09841</name>
</gene>
<feature type="chain" id="PRO_5002061356" description="FAD dependent oxidoreductase domain-containing protein" evidence="6">
    <location>
        <begin position="23"/>
        <end position="360"/>
    </location>
</feature>
<feature type="domain" description="FAD dependent oxidoreductase" evidence="7">
    <location>
        <begin position="26"/>
        <end position="279"/>
    </location>
</feature>
<organism evidence="8 9">
    <name type="scientific">Oesophagostomum dentatum</name>
    <name type="common">Nodular worm</name>
    <dbReference type="NCBI Taxonomy" id="61180"/>
    <lineage>
        <taxon>Eukaryota</taxon>
        <taxon>Metazoa</taxon>
        <taxon>Ecdysozoa</taxon>
        <taxon>Nematoda</taxon>
        <taxon>Chromadorea</taxon>
        <taxon>Rhabditida</taxon>
        <taxon>Rhabditina</taxon>
        <taxon>Rhabditomorpha</taxon>
        <taxon>Strongyloidea</taxon>
        <taxon>Strongylidae</taxon>
        <taxon>Oesophagostomum</taxon>
    </lineage>
</organism>
<dbReference type="GO" id="GO:0019478">
    <property type="term" value="P:D-amino acid catabolic process"/>
    <property type="evidence" value="ECO:0007669"/>
    <property type="project" value="TreeGrafter"/>
</dbReference>
<dbReference type="GO" id="GO:0071949">
    <property type="term" value="F:FAD binding"/>
    <property type="evidence" value="ECO:0007669"/>
    <property type="project" value="InterPro"/>
</dbReference>
<reference evidence="8 9" key="1">
    <citation type="submission" date="2014-03" db="EMBL/GenBank/DDBJ databases">
        <title>Draft genome of the hookworm Oesophagostomum dentatum.</title>
        <authorList>
            <person name="Mitreva M."/>
        </authorList>
    </citation>
    <scope>NUCLEOTIDE SEQUENCE [LARGE SCALE GENOMIC DNA]</scope>
    <source>
        <strain evidence="8 9">OD-Hann</strain>
    </source>
</reference>
<keyword evidence="5" id="KW-0560">Oxidoreductase</keyword>
<proteinExistence type="inferred from homology"/>
<keyword evidence="3" id="KW-0285">Flavoprotein</keyword>
<evidence type="ECO:0000256" key="6">
    <source>
        <dbReference type="SAM" id="SignalP"/>
    </source>
</evidence>
<name>A0A0B1T2D4_OESDE</name>
<feature type="signal peptide" evidence="6">
    <location>
        <begin position="1"/>
        <end position="22"/>
    </location>
</feature>
<dbReference type="GO" id="GO:0005737">
    <property type="term" value="C:cytoplasm"/>
    <property type="evidence" value="ECO:0007669"/>
    <property type="project" value="TreeGrafter"/>
</dbReference>
<sequence length="360" mass="40002">MGASAIWISLLISFSVILNASASPKRIAVIGEGVIGLSTAFAIKEHDPDVEVTIFHDRPFNSILSKGIAGLFRLDKSTPIYRLYGNETFVRLAELWRTLGGLSGVQLLSGHIVSEDKNLLLDQEKAYADIVYNFRFLNDDEKMSQFASNNIEDSSVIHYTAFTSEGAKYCPWMKQQLLERNVTFVLRKIDSLDELGDEGYDVVVNCAGLDGGRLAGVPDDTFPIRGILLKVDAPWQKHFLFKNFTTFTIPTIDAVYVGTVKEANRSNMTLSSDEKDNLWCRYLGLQPPFKVVHNYGHGGSGFTVGWGTALHATALVFDLPTDQYDEAIQETAILKEMTEAKKPEMAEETKTRAARAQTQC</sequence>
<evidence type="ECO:0000259" key="7">
    <source>
        <dbReference type="Pfam" id="PF01266"/>
    </source>
</evidence>
<dbReference type="SUPFAM" id="SSF51971">
    <property type="entry name" value="Nucleotide-binding domain"/>
    <property type="match status" value="1"/>
</dbReference>
<dbReference type="Pfam" id="PF01266">
    <property type="entry name" value="DAO"/>
    <property type="match status" value="1"/>
</dbReference>
<dbReference type="OrthoDB" id="2015447at2759"/>
<dbReference type="AlphaFoldDB" id="A0A0B1T2D4"/>
<evidence type="ECO:0000313" key="9">
    <source>
        <dbReference type="Proteomes" id="UP000053660"/>
    </source>
</evidence>
<dbReference type="EMBL" id="KN553159">
    <property type="protein sequence ID" value="KHJ90316.1"/>
    <property type="molecule type" value="Genomic_DNA"/>
</dbReference>
<dbReference type="InterPro" id="IPR023209">
    <property type="entry name" value="DAO"/>
</dbReference>
<keyword evidence="6" id="KW-0732">Signal</keyword>
<dbReference type="InterPro" id="IPR006076">
    <property type="entry name" value="FAD-dep_OxRdtase"/>
</dbReference>
<evidence type="ECO:0000256" key="5">
    <source>
        <dbReference type="ARBA" id="ARBA00023002"/>
    </source>
</evidence>
<keyword evidence="9" id="KW-1185">Reference proteome</keyword>